<evidence type="ECO:0000313" key="2">
    <source>
        <dbReference type="EMBL" id="AFK33114.1"/>
    </source>
</evidence>
<feature type="transmembrane region" description="Helical" evidence="1">
    <location>
        <begin position="53"/>
        <end position="77"/>
    </location>
</feature>
<dbReference type="EMBL" id="JQ436722">
    <property type="protein sequence ID" value="AFK33114.1"/>
    <property type="molecule type" value="Genomic_DNA"/>
</dbReference>
<feature type="transmembrane region" description="Helical" evidence="1">
    <location>
        <begin position="97"/>
        <end position="120"/>
    </location>
</feature>
<dbReference type="InterPro" id="IPR035362">
    <property type="entry name" value="KleE"/>
</dbReference>
<geneLocation type="plasmid" evidence="2">
    <name>p712</name>
</geneLocation>
<keyword evidence="1" id="KW-0812">Transmembrane</keyword>
<accession>I3RYM7</accession>
<proteinExistence type="predicted"/>
<keyword evidence="2" id="KW-0614">Plasmid</keyword>
<protein>
    <submittedName>
        <fullName evidence="2">KleE protein</fullName>
    </submittedName>
</protein>
<evidence type="ECO:0000256" key="1">
    <source>
        <dbReference type="SAM" id="Phobius"/>
    </source>
</evidence>
<keyword evidence="1" id="KW-0472">Membrane</keyword>
<name>I3RYM7_RALPI</name>
<gene>
    <name evidence="2" type="primary">kleE</name>
    <name evidence="2" type="ORF">p712_0270</name>
</gene>
<organism evidence="2">
    <name type="scientific">Ralstonia pickettii</name>
    <name type="common">Burkholderia pickettii</name>
    <dbReference type="NCBI Taxonomy" id="329"/>
    <lineage>
        <taxon>Bacteria</taxon>
        <taxon>Pseudomonadati</taxon>
        <taxon>Pseudomonadota</taxon>
        <taxon>Betaproteobacteria</taxon>
        <taxon>Burkholderiales</taxon>
        <taxon>Burkholderiaceae</taxon>
        <taxon>Ralstonia</taxon>
    </lineage>
</organism>
<dbReference type="Pfam" id="PF17394">
    <property type="entry name" value="KleE"/>
    <property type="match status" value="1"/>
</dbReference>
<reference evidence="2" key="1">
    <citation type="submission" date="2012-01" db="EMBL/GenBank/DDBJ databases">
        <authorList>
            <person name="Kim D.-U."/>
            <person name="Kim M.-S."/>
            <person name="Ka J.-O."/>
        </authorList>
    </citation>
    <scope>NUCLEOTIDE SEQUENCE</scope>
    <source>
        <strain evidence="2">712</strain>
        <plasmid evidence="2">p712</plasmid>
    </source>
</reference>
<reference evidence="2" key="2">
    <citation type="journal article" date="2013" name="Plasmid">
        <title>Widespread occurrence of the tfd-II genes in soil bacteria revealed by nucleotide sequence analysis of 2,4-dichlorophenoxyacetic acid degradative plasmids pDB1 and p712.</title>
        <authorList>
            <person name="Kim D.U."/>
            <person name="Kim M.S."/>
            <person name="Lim J.S."/>
            <person name="Ka J.O."/>
        </authorList>
    </citation>
    <scope>NUCLEOTIDE SEQUENCE</scope>
    <source>
        <strain evidence="2">712</strain>
        <plasmid evidence="2">p712</plasmid>
    </source>
</reference>
<dbReference type="AlphaFoldDB" id="I3RYM7"/>
<sequence>MEASSIEPAKWVEGQAMSNIIKFPRNEQAEPVAPMEAVASVKPVKVSNAKGKAFLAGVLRFVWIAVVLVWPVLKWLVSIEVFFQFIRMVYHWNTPGVYAGWTFLLHFAVLTALTYFVSIYKPKGI</sequence>
<keyword evidence="1" id="KW-1133">Transmembrane helix</keyword>